<keyword evidence="3 5" id="KW-1133">Transmembrane helix</keyword>
<dbReference type="InterPro" id="IPR036734">
    <property type="entry name" value="Neur_chan_lig-bd_sf"/>
</dbReference>
<comment type="subcellular location">
    <subcellularLocation>
        <location evidence="1">Membrane</location>
        <topology evidence="1">Multi-pass membrane protein</topology>
    </subcellularLocation>
</comment>
<dbReference type="InterPro" id="IPR006202">
    <property type="entry name" value="Neur_chan_lig-bd"/>
</dbReference>
<dbReference type="GO" id="GO:0005230">
    <property type="term" value="F:extracellular ligand-gated monoatomic ion channel activity"/>
    <property type="evidence" value="ECO:0007669"/>
    <property type="project" value="InterPro"/>
</dbReference>
<dbReference type="EMBL" id="OV696687">
    <property type="protein sequence ID" value="CAH1252807.1"/>
    <property type="molecule type" value="Genomic_DNA"/>
</dbReference>
<keyword evidence="2 5" id="KW-0812">Transmembrane</keyword>
<evidence type="ECO:0000313" key="7">
    <source>
        <dbReference type="EMBL" id="CAH1252807.1"/>
    </source>
</evidence>
<feature type="domain" description="Neurotransmitter-gated ion-channel ligand-binding" evidence="6">
    <location>
        <begin position="50"/>
        <end position="222"/>
    </location>
</feature>
<evidence type="ECO:0000256" key="2">
    <source>
        <dbReference type="ARBA" id="ARBA00022692"/>
    </source>
</evidence>
<proteinExistence type="predicted"/>
<feature type="transmembrane region" description="Helical" evidence="5">
    <location>
        <begin position="333"/>
        <end position="360"/>
    </location>
</feature>
<evidence type="ECO:0000313" key="8">
    <source>
        <dbReference type="Proteomes" id="UP000838412"/>
    </source>
</evidence>
<dbReference type="OrthoDB" id="203862at2759"/>
<organism evidence="7 8">
    <name type="scientific">Branchiostoma lanceolatum</name>
    <name type="common">Common lancelet</name>
    <name type="synonym">Amphioxus lanceolatum</name>
    <dbReference type="NCBI Taxonomy" id="7740"/>
    <lineage>
        <taxon>Eukaryota</taxon>
        <taxon>Metazoa</taxon>
        <taxon>Chordata</taxon>
        <taxon>Cephalochordata</taxon>
        <taxon>Leptocardii</taxon>
        <taxon>Amphioxiformes</taxon>
        <taxon>Branchiostomatidae</taxon>
        <taxon>Branchiostoma</taxon>
    </lineage>
</organism>
<accession>A0A8J9ZDX3</accession>
<dbReference type="SUPFAM" id="SSF90112">
    <property type="entry name" value="Neurotransmitter-gated ion-channel transmembrane pore"/>
    <property type="match status" value="1"/>
</dbReference>
<dbReference type="FunFam" id="2.70.170.10:FF:000053">
    <property type="entry name" value="Predicted protein"/>
    <property type="match status" value="1"/>
</dbReference>
<feature type="transmembrane region" description="Helical" evidence="5">
    <location>
        <begin position="298"/>
        <end position="321"/>
    </location>
</feature>
<keyword evidence="4 5" id="KW-0472">Membrane</keyword>
<dbReference type="Proteomes" id="UP000838412">
    <property type="component" value="Chromosome 2"/>
</dbReference>
<evidence type="ECO:0000259" key="6">
    <source>
        <dbReference type="Pfam" id="PF02931"/>
    </source>
</evidence>
<dbReference type="InterPro" id="IPR006201">
    <property type="entry name" value="Neur_channel"/>
</dbReference>
<keyword evidence="8" id="KW-1185">Reference proteome</keyword>
<protein>
    <submittedName>
        <fullName evidence="7">GLRB protein</fullName>
    </submittedName>
</protein>
<dbReference type="InterPro" id="IPR036719">
    <property type="entry name" value="Neuro-gated_channel_TM_sf"/>
</dbReference>
<evidence type="ECO:0000256" key="4">
    <source>
        <dbReference type="ARBA" id="ARBA00023136"/>
    </source>
</evidence>
<dbReference type="PANTHER" id="PTHR18945">
    <property type="entry name" value="NEUROTRANSMITTER GATED ION CHANNEL"/>
    <property type="match status" value="1"/>
</dbReference>
<evidence type="ECO:0000256" key="5">
    <source>
        <dbReference type="SAM" id="Phobius"/>
    </source>
</evidence>
<dbReference type="Gene3D" id="1.20.58.390">
    <property type="entry name" value="Neurotransmitter-gated ion-channel transmembrane domain"/>
    <property type="match status" value="1"/>
</dbReference>
<gene>
    <name evidence="7" type="primary">GLRB</name>
    <name evidence="7" type="ORF">BLAG_LOCUS12790</name>
</gene>
<dbReference type="Pfam" id="PF02931">
    <property type="entry name" value="Neur_chan_LBD"/>
    <property type="match status" value="1"/>
</dbReference>
<dbReference type="GO" id="GO:0004888">
    <property type="term" value="F:transmembrane signaling receptor activity"/>
    <property type="evidence" value="ECO:0007669"/>
    <property type="project" value="InterPro"/>
</dbReference>
<dbReference type="GO" id="GO:0016020">
    <property type="term" value="C:membrane"/>
    <property type="evidence" value="ECO:0007669"/>
    <property type="project" value="UniProtKB-SubCell"/>
</dbReference>
<reference evidence="7" key="1">
    <citation type="submission" date="2022-01" db="EMBL/GenBank/DDBJ databases">
        <authorList>
            <person name="Braso-Vives M."/>
        </authorList>
    </citation>
    <scope>NUCLEOTIDE SEQUENCE</scope>
</reference>
<dbReference type="SUPFAM" id="SSF63712">
    <property type="entry name" value="Nicotinic receptor ligand binding domain-like"/>
    <property type="match status" value="1"/>
</dbReference>
<sequence>MKAVALASAAATRRHTYSAKMSAASLDGNEVTKGMRKIQSMLRKFVEEETEFSPRKDGKKVAVHIRCFIVQVGQIDTLKEEFACDAVVEAFWEEPQLNGATAEDIHWDDQWDPRIVFFNAVSIDRLEKQRVFFKGSSGQPWVRLTMHIKGKFKVAMQLFNFPFDHQELKIELMSDWSDTHMILCPYLDEKDAISTSTFSGGDEWYLHAHMMTCQGKTETEITGPDTIFPTYDVIINVTRRWTYYFWNIFVIMFLILLLTFSSFALDTGALESRLDVTLTLLLTSVAFKLVLAQRLPTISYLTLLDIYILAVLTVQGLIVILHTTMSVITNKDVARLFNIGSSVVLGVLVVLCHVALVIYITAVKRHPGQQSTA</sequence>
<evidence type="ECO:0000256" key="1">
    <source>
        <dbReference type="ARBA" id="ARBA00004141"/>
    </source>
</evidence>
<evidence type="ECO:0000256" key="3">
    <source>
        <dbReference type="ARBA" id="ARBA00022989"/>
    </source>
</evidence>
<dbReference type="AlphaFoldDB" id="A0A8J9ZDX3"/>
<dbReference type="Gene3D" id="2.70.170.10">
    <property type="entry name" value="Neurotransmitter-gated ion-channel ligand-binding domain"/>
    <property type="match status" value="1"/>
</dbReference>
<name>A0A8J9ZDX3_BRALA</name>
<feature type="transmembrane region" description="Helical" evidence="5">
    <location>
        <begin position="243"/>
        <end position="265"/>
    </location>
</feature>
<dbReference type="InterPro" id="IPR038050">
    <property type="entry name" value="Neuro_actylchol_rec"/>
</dbReference>